<dbReference type="InterPro" id="IPR001708">
    <property type="entry name" value="YidC/ALB3/OXA1/COX18"/>
</dbReference>
<feature type="compositionally biased region" description="Polar residues" evidence="6">
    <location>
        <begin position="116"/>
        <end position="126"/>
    </location>
</feature>
<evidence type="ECO:0000313" key="10">
    <source>
        <dbReference type="Proteomes" id="UP000030680"/>
    </source>
</evidence>
<evidence type="ECO:0000256" key="5">
    <source>
        <dbReference type="RuleBase" id="RU003945"/>
    </source>
</evidence>
<feature type="region of interest" description="Disordered" evidence="6">
    <location>
        <begin position="101"/>
        <end position="126"/>
    </location>
</feature>
<dbReference type="OrthoDB" id="2148490at2759"/>
<evidence type="ECO:0000313" key="9">
    <source>
        <dbReference type="EMBL" id="EME32365.1"/>
    </source>
</evidence>
<sequence>MLWKTVLLRASRHWRNVVWLESFQSKVYYSKCRNLSTDVRFYGNNYLPSVAVRRSLYNLPVDRVGGSSRAILFCENMHHNSIKSEQQAQGNQDLTSFQVVDKEDTSPSSGGHDAHSNTGSWTDNSSGVDNVANSWATATQETVASDVATPSSAVTSNWYDPVISYLTYLHDSTDMPWWGLIVTCTVVVRFVMLPFTLIAMRNAAIMNTIQPRLKEIQDLMFDAKSRGKLDQAKQYQQEYMKVIKENDINPFRSMLGPLVQTPVFLAFFFGLRKMAETIPSFQTGGTSWFEDLSKPDPLFLMPTLCAGIFLLNLQLSLTTGATPTNKQWINVFRLFGLAIIPLTAKMPCAIFLLLDSQ</sequence>
<feature type="transmembrane region" description="Helical" evidence="7">
    <location>
        <begin position="298"/>
        <end position="319"/>
    </location>
</feature>
<dbReference type="PANTHER" id="PTHR12428">
    <property type="entry name" value="OXA1"/>
    <property type="match status" value="1"/>
</dbReference>
<dbReference type="NCBIfam" id="TIGR03592">
    <property type="entry name" value="yidC_oxa1_cterm"/>
    <property type="match status" value="1"/>
</dbReference>
<feature type="transmembrane region" description="Helical" evidence="7">
    <location>
        <begin position="254"/>
        <end position="271"/>
    </location>
</feature>
<keyword evidence="2 5" id="KW-0812">Transmembrane</keyword>
<evidence type="ECO:0000259" key="8">
    <source>
        <dbReference type="Pfam" id="PF02096"/>
    </source>
</evidence>
<comment type="similarity">
    <text evidence="5">Belongs to the OXA1/ALB3/YidC family.</text>
</comment>
<dbReference type="GO" id="GO:0032977">
    <property type="term" value="F:membrane insertase activity"/>
    <property type="evidence" value="ECO:0007669"/>
    <property type="project" value="InterPro"/>
</dbReference>
<dbReference type="PANTHER" id="PTHR12428:SF65">
    <property type="entry name" value="CYTOCHROME C OXIDASE ASSEMBLY PROTEIN COX18, MITOCHONDRIAL"/>
    <property type="match status" value="1"/>
</dbReference>
<dbReference type="Pfam" id="PF02096">
    <property type="entry name" value="60KD_IMP"/>
    <property type="match status" value="1"/>
</dbReference>
<evidence type="ECO:0000256" key="3">
    <source>
        <dbReference type="ARBA" id="ARBA00022989"/>
    </source>
</evidence>
<dbReference type="EMBL" id="KB454486">
    <property type="protein sequence ID" value="EME32365.1"/>
    <property type="molecule type" value="Genomic_DNA"/>
</dbReference>
<comment type="subcellular location">
    <subcellularLocation>
        <location evidence="1 5">Membrane</location>
        <topology evidence="1 5">Multi-pass membrane protein</topology>
    </subcellularLocation>
</comment>
<dbReference type="GO" id="GO:0005743">
    <property type="term" value="C:mitochondrial inner membrane"/>
    <property type="evidence" value="ECO:0007669"/>
    <property type="project" value="TreeGrafter"/>
</dbReference>
<organism evidence="9 10">
    <name type="scientific">Galdieria sulphuraria</name>
    <name type="common">Red alga</name>
    <dbReference type="NCBI Taxonomy" id="130081"/>
    <lineage>
        <taxon>Eukaryota</taxon>
        <taxon>Rhodophyta</taxon>
        <taxon>Bangiophyceae</taxon>
        <taxon>Galdieriales</taxon>
        <taxon>Galdieriaceae</taxon>
        <taxon>Galdieria</taxon>
    </lineage>
</organism>
<reference evidence="10" key="1">
    <citation type="journal article" date="2013" name="Science">
        <title>Gene transfer from bacteria and archaea facilitated evolution of an extremophilic eukaryote.</title>
        <authorList>
            <person name="Schonknecht G."/>
            <person name="Chen W.H."/>
            <person name="Ternes C.M."/>
            <person name="Barbier G.G."/>
            <person name="Shrestha R.P."/>
            <person name="Stanke M."/>
            <person name="Brautigam A."/>
            <person name="Baker B.J."/>
            <person name="Banfield J.F."/>
            <person name="Garavito R.M."/>
            <person name="Carr K."/>
            <person name="Wilkerson C."/>
            <person name="Rensing S.A."/>
            <person name="Gagneul D."/>
            <person name="Dickenson N.E."/>
            <person name="Oesterhelt C."/>
            <person name="Lercher M.J."/>
            <person name="Weber A.P."/>
        </authorList>
    </citation>
    <scope>NUCLEOTIDE SEQUENCE [LARGE SCALE GENOMIC DNA]</scope>
    <source>
        <strain evidence="10">074W</strain>
    </source>
</reference>
<evidence type="ECO:0000256" key="7">
    <source>
        <dbReference type="SAM" id="Phobius"/>
    </source>
</evidence>
<feature type="domain" description="Membrane insertase YidC/Oxa/ALB C-terminal" evidence="8">
    <location>
        <begin position="177"/>
        <end position="350"/>
    </location>
</feature>
<accession>M2X799</accession>
<keyword evidence="10" id="KW-1185">Reference proteome</keyword>
<evidence type="ECO:0000256" key="2">
    <source>
        <dbReference type="ARBA" id="ARBA00022692"/>
    </source>
</evidence>
<dbReference type="Gramene" id="EME32365">
    <property type="protein sequence ID" value="EME32365"/>
    <property type="gene ID" value="Gasu_04560"/>
</dbReference>
<dbReference type="STRING" id="130081.M2X799"/>
<protein>
    <submittedName>
        <fullName evidence="9">Preprotein translocase, Oxa1 family</fullName>
    </submittedName>
</protein>
<feature type="transmembrane region" description="Helical" evidence="7">
    <location>
        <begin position="331"/>
        <end position="354"/>
    </location>
</feature>
<dbReference type="AlphaFoldDB" id="M2X799"/>
<dbReference type="GO" id="GO:0032979">
    <property type="term" value="P:protein insertion into mitochondrial inner membrane from matrix"/>
    <property type="evidence" value="ECO:0007669"/>
    <property type="project" value="TreeGrafter"/>
</dbReference>
<evidence type="ECO:0000256" key="1">
    <source>
        <dbReference type="ARBA" id="ARBA00004141"/>
    </source>
</evidence>
<dbReference type="OMA" id="THCARSQ"/>
<gene>
    <name evidence="9" type="ORF">Gasu_04560</name>
</gene>
<dbReference type="CDD" id="cd20069">
    <property type="entry name" value="5TM_Oxa1-like"/>
    <property type="match status" value="1"/>
</dbReference>
<keyword evidence="3 7" id="KW-1133">Transmembrane helix</keyword>
<keyword evidence="4 7" id="KW-0472">Membrane</keyword>
<dbReference type="eggNOG" id="KOG1239">
    <property type="taxonomic scope" value="Eukaryota"/>
</dbReference>
<dbReference type="InterPro" id="IPR028055">
    <property type="entry name" value="YidC/Oxa/ALB_C"/>
</dbReference>
<dbReference type="Proteomes" id="UP000030680">
    <property type="component" value="Unassembled WGS sequence"/>
</dbReference>
<name>M2X799_GALSU</name>
<evidence type="ECO:0000256" key="4">
    <source>
        <dbReference type="ARBA" id="ARBA00023136"/>
    </source>
</evidence>
<dbReference type="KEGG" id="gsl:Gasu_04560"/>
<dbReference type="GeneID" id="17090953"/>
<proteinExistence type="inferred from homology"/>
<feature type="transmembrane region" description="Helical" evidence="7">
    <location>
        <begin position="177"/>
        <end position="200"/>
    </location>
</feature>
<evidence type="ECO:0000256" key="6">
    <source>
        <dbReference type="SAM" id="MobiDB-lite"/>
    </source>
</evidence>
<dbReference type="RefSeq" id="XP_005708885.1">
    <property type="nucleotide sequence ID" value="XM_005708828.1"/>
</dbReference>